<accession>A0ABN4S9N3</accession>
<dbReference type="Proteomes" id="UP000095607">
    <property type="component" value="Chromosome"/>
</dbReference>
<sequence>MTTTNLFKRLQQLLPAEPVLTGTVSAVDGDGMATVDLPGGGNLRVRNPLGSALGDSVYIQGQAITGDAPLLPFVRIEI</sequence>
<reference evidence="1 2" key="1">
    <citation type="submission" date="2016-09" db="EMBL/GenBank/DDBJ databases">
        <title>Complete genome sequence of Deltia acidovorans CM13 isolated from murine proximal colonic tissue.</title>
        <authorList>
            <person name="Saffarian A."/>
        </authorList>
    </citation>
    <scope>NUCLEOTIDE SEQUENCE [LARGE SCALE GENOMIC DNA]</scope>
    <source>
        <strain evidence="1 2">CM13</strain>
    </source>
</reference>
<dbReference type="RefSeq" id="WP_046241372.1">
    <property type="nucleotide sequence ID" value="NZ_CBCSDN010000076.1"/>
</dbReference>
<dbReference type="EMBL" id="CP017420">
    <property type="protein sequence ID" value="AOU99912.1"/>
    <property type="molecule type" value="Genomic_DNA"/>
</dbReference>
<gene>
    <name evidence="1" type="ORF">BI380_00355</name>
</gene>
<protein>
    <submittedName>
        <fullName evidence="1">Uncharacterized protein</fullName>
    </submittedName>
</protein>
<proteinExistence type="predicted"/>
<keyword evidence="2" id="KW-1185">Reference proteome</keyword>
<evidence type="ECO:0000313" key="1">
    <source>
        <dbReference type="EMBL" id="AOU99912.1"/>
    </source>
</evidence>
<name>A0ABN4S9N3_9BURK</name>
<evidence type="ECO:0000313" key="2">
    <source>
        <dbReference type="Proteomes" id="UP000095607"/>
    </source>
</evidence>
<organism evidence="1 2">
    <name type="scientific">Delftia tsuruhatensis</name>
    <dbReference type="NCBI Taxonomy" id="180282"/>
    <lineage>
        <taxon>Bacteria</taxon>
        <taxon>Pseudomonadati</taxon>
        <taxon>Pseudomonadota</taxon>
        <taxon>Betaproteobacteria</taxon>
        <taxon>Burkholderiales</taxon>
        <taxon>Comamonadaceae</taxon>
        <taxon>Delftia</taxon>
    </lineage>
</organism>